<protein>
    <recommendedName>
        <fullName evidence="4">Transposase</fullName>
    </recommendedName>
</protein>
<dbReference type="AlphaFoldDB" id="A0A132MLH5"/>
<reference evidence="3" key="1">
    <citation type="submission" date="2015-04" db="EMBL/GenBank/DDBJ databases">
        <title>Physiological reanalysis, assessment of diazotrophy, and genome sequences of multiple isolates of Streptomyces thermoautotrophicus.</title>
        <authorList>
            <person name="MacKellar D.C."/>
            <person name="Lieber L."/>
            <person name="Norman J."/>
            <person name="Bolger A."/>
            <person name="Tobin C."/>
            <person name="Murray J.W."/>
            <person name="Chang R."/>
            <person name="Ford T."/>
            <person name="Nguyen P.Q."/>
            <person name="Woodward J."/>
            <person name="Permingeat H."/>
            <person name="Joshi N.S."/>
            <person name="Silver P.A."/>
            <person name="Usadel B."/>
            <person name="Rutherford A.W."/>
            <person name="Friesen M."/>
            <person name="Prell J."/>
        </authorList>
    </citation>
    <scope>NUCLEOTIDE SEQUENCE [LARGE SCALE GENOMIC DNA]</scope>
    <source>
        <strain evidence="3">H1</strain>
    </source>
</reference>
<sequence length="53" mass="6039">MDESALRRGHAYGTVLAELETHRPVDLPPGKQPTALAQRPRMLRSPFRPCLDW</sequence>
<name>A0A132MLH5_9ACTN</name>
<evidence type="ECO:0008006" key="4">
    <source>
        <dbReference type="Google" id="ProtNLM"/>
    </source>
</evidence>
<evidence type="ECO:0000313" key="2">
    <source>
        <dbReference type="EMBL" id="KWW98589.1"/>
    </source>
</evidence>
<dbReference type="PATRIC" id="fig|1469144.10.peg.289"/>
<keyword evidence="3" id="KW-1185">Reference proteome</keyword>
<organism evidence="2 3">
    <name type="scientific">Carbonactinospora thermoautotrophica</name>
    <dbReference type="NCBI Taxonomy" id="1469144"/>
    <lineage>
        <taxon>Bacteria</taxon>
        <taxon>Bacillati</taxon>
        <taxon>Actinomycetota</taxon>
        <taxon>Actinomycetes</taxon>
        <taxon>Kitasatosporales</taxon>
        <taxon>Carbonactinosporaceae</taxon>
        <taxon>Carbonactinospora</taxon>
    </lineage>
</organism>
<proteinExistence type="predicted"/>
<evidence type="ECO:0000256" key="1">
    <source>
        <dbReference type="SAM" id="MobiDB-lite"/>
    </source>
</evidence>
<dbReference type="STRING" id="1469144.LI90_216"/>
<dbReference type="EMBL" id="LAXD01000001">
    <property type="protein sequence ID" value="KWW98589.1"/>
    <property type="molecule type" value="Genomic_DNA"/>
</dbReference>
<comment type="caution">
    <text evidence="2">The sequence shown here is derived from an EMBL/GenBank/DDBJ whole genome shotgun (WGS) entry which is preliminary data.</text>
</comment>
<feature type="region of interest" description="Disordered" evidence="1">
    <location>
        <begin position="22"/>
        <end position="53"/>
    </location>
</feature>
<dbReference type="Proteomes" id="UP000070188">
    <property type="component" value="Unassembled WGS sequence"/>
</dbReference>
<evidence type="ECO:0000313" key="3">
    <source>
        <dbReference type="Proteomes" id="UP000070188"/>
    </source>
</evidence>
<gene>
    <name evidence="2" type="ORF">LI90_216</name>
</gene>
<accession>A0A132MLH5</accession>